<feature type="domain" description="NTP pyrophosphohydrolase MazG-like" evidence="1">
    <location>
        <begin position="27"/>
        <end position="101"/>
    </location>
</feature>
<dbReference type="PANTHER" id="PTHR30522">
    <property type="entry name" value="NUCLEOSIDE TRIPHOSPHATE PYROPHOSPHOHYDROLASE"/>
    <property type="match status" value="1"/>
</dbReference>
<dbReference type="InterPro" id="IPR011551">
    <property type="entry name" value="NTP_PyrPHydrolase_MazG"/>
</dbReference>
<proteinExistence type="predicted"/>
<evidence type="ECO:0000313" key="2">
    <source>
        <dbReference type="EMBL" id="TVM32504.1"/>
    </source>
</evidence>
<evidence type="ECO:0000313" key="3">
    <source>
        <dbReference type="Proteomes" id="UP000434052"/>
    </source>
</evidence>
<sequence length="264" mass="29944">MSRSFDKLLDVIDALLGPEGCPWDREQTPHTLCDYVIEEAFEMVEAIRAGNPVEAAEEMGDLLFLLCFINRCYLKQGSDISMDDTLDMIRRKMIRRHPHVFGEESVKGAGDVITNWEKIKREEKAEAANGDEPPKGVFSSLPKGLPPLLRAYRIHSKAARNGFTWATDADLEGQLASEWKEWQEAAASGDQQRKEEEFGDYLFTLVELGRRHTIKANSALHDANTKFLTRFDRMEHAVQTQGKDVADVDLDTLNSLWDTAKKEE</sequence>
<gene>
    <name evidence="2" type="ORF">DQK91_14615</name>
</gene>
<reference evidence="2 3" key="1">
    <citation type="submission" date="2018-06" db="EMBL/GenBank/DDBJ databases">
        <title>Complete genome of Desulfovibrio marinus P48SEP.</title>
        <authorList>
            <person name="Crispim J.S."/>
            <person name="Vidigal P.M.P."/>
            <person name="Silva L.C.F."/>
            <person name="Araujo L.C."/>
            <person name="Laguardia C.N."/>
            <person name="Dias R.S."/>
            <person name="Sousa M.P."/>
            <person name="Paula S.O."/>
            <person name="Silva C."/>
        </authorList>
    </citation>
    <scope>NUCLEOTIDE SEQUENCE [LARGE SCALE GENOMIC DNA]</scope>
    <source>
        <strain evidence="2 3">P48SEP</strain>
    </source>
</reference>
<dbReference type="GO" id="GO:0046081">
    <property type="term" value="P:dUTP catabolic process"/>
    <property type="evidence" value="ECO:0007669"/>
    <property type="project" value="TreeGrafter"/>
</dbReference>
<dbReference type="GO" id="GO:0046052">
    <property type="term" value="P:UTP catabolic process"/>
    <property type="evidence" value="ECO:0007669"/>
    <property type="project" value="TreeGrafter"/>
</dbReference>
<protein>
    <submittedName>
        <fullName evidence="2">Nucleoside triphosphate pyrophosphohydrolase</fullName>
    </submittedName>
</protein>
<dbReference type="CDD" id="cd11529">
    <property type="entry name" value="NTP-PPase_MazG_Cterm"/>
    <property type="match status" value="1"/>
</dbReference>
<dbReference type="GO" id="GO:0046047">
    <property type="term" value="P:TTP catabolic process"/>
    <property type="evidence" value="ECO:0007669"/>
    <property type="project" value="TreeGrafter"/>
</dbReference>
<dbReference type="OrthoDB" id="9808939at2"/>
<comment type="caution">
    <text evidence="2">The sequence shown here is derived from an EMBL/GenBank/DDBJ whole genome shotgun (WGS) entry which is preliminary data.</text>
</comment>
<dbReference type="PANTHER" id="PTHR30522:SF0">
    <property type="entry name" value="NUCLEOSIDE TRIPHOSPHATE PYROPHOSPHOHYDROLASE"/>
    <property type="match status" value="1"/>
</dbReference>
<dbReference type="EMBL" id="QMIF01000010">
    <property type="protein sequence ID" value="TVM32504.1"/>
    <property type="molecule type" value="Genomic_DNA"/>
</dbReference>
<name>A0A6P1ZDH5_9BACT</name>
<dbReference type="InterPro" id="IPR048015">
    <property type="entry name" value="NTP-PPase_MazG-like_N"/>
</dbReference>
<dbReference type="SUPFAM" id="SSF101386">
    <property type="entry name" value="all-alpha NTP pyrophosphatases"/>
    <property type="match status" value="2"/>
</dbReference>
<dbReference type="InterPro" id="IPR004518">
    <property type="entry name" value="MazG-like_dom"/>
</dbReference>
<dbReference type="InterPro" id="IPR048011">
    <property type="entry name" value="NTP-PPase_MazG-like_C"/>
</dbReference>
<dbReference type="Proteomes" id="UP000434052">
    <property type="component" value="Unassembled WGS sequence"/>
</dbReference>
<dbReference type="Pfam" id="PF03819">
    <property type="entry name" value="MazG"/>
    <property type="match status" value="1"/>
</dbReference>
<dbReference type="GO" id="GO:0046061">
    <property type="term" value="P:dATP catabolic process"/>
    <property type="evidence" value="ECO:0007669"/>
    <property type="project" value="TreeGrafter"/>
</dbReference>
<dbReference type="GO" id="GO:0006203">
    <property type="term" value="P:dGTP catabolic process"/>
    <property type="evidence" value="ECO:0007669"/>
    <property type="project" value="TreeGrafter"/>
</dbReference>
<accession>A0A6P1ZDH5</accession>
<dbReference type="GO" id="GO:0046076">
    <property type="term" value="P:dTTP catabolic process"/>
    <property type="evidence" value="ECO:0007669"/>
    <property type="project" value="TreeGrafter"/>
</dbReference>
<keyword evidence="2" id="KW-0378">Hydrolase</keyword>
<dbReference type="NCBIfam" id="TIGR00444">
    <property type="entry name" value="mazG"/>
    <property type="match status" value="1"/>
</dbReference>
<dbReference type="AlphaFoldDB" id="A0A6P1ZDH5"/>
<dbReference type="GO" id="GO:0047429">
    <property type="term" value="F:nucleoside triphosphate diphosphatase activity"/>
    <property type="evidence" value="ECO:0007669"/>
    <property type="project" value="InterPro"/>
</dbReference>
<organism evidence="2 3">
    <name type="scientific">Oceanidesulfovibrio marinus</name>
    <dbReference type="NCBI Taxonomy" id="370038"/>
    <lineage>
        <taxon>Bacteria</taxon>
        <taxon>Pseudomonadati</taxon>
        <taxon>Thermodesulfobacteriota</taxon>
        <taxon>Desulfovibrionia</taxon>
        <taxon>Desulfovibrionales</taxon>
        <taxon>Desulfovibrionaceae</taxon>
        <taxon>Oceanidesulfovibrio</taxon>
    </lineage>
</organism>
<dbReference type="Gene3D" id="1.10.287.1080">
    <property type="entry name" value="MazG-like"/>
    <property type="match status" value="2"/>
</dbReference>
<dbReference type="CDD" id="cd11528">
    <property type="entry name" value="NTP-PPase_MazG_Nterm"/>
    <property type="match status" value="1"/>
</dbReference>
<dbReference type="RefSeq" id="WP_144306123.1">
    <property type="nucleotide sequence ID" value="NZ_QMIF01000010.1"/>
</dbReference>
<evidence type="ECO:0000259" key="1">
    <source>
        <dbReference type="Pfam" id="PF03819"/>
    </source>
</evidence>
<dbReference type="NCBIfam" id="NF007113">
    <property type="entry name" value="PRK09562.1"/>
    <property type="match status" value="1"/>
</dbReference>